<name>A0ABD3VSJ4_SINWO</name>
<dbReference type="AlphaFoldDB" id="A0ABD3VSJ4"/>
<evidence type="ECO:0000256" key="4">
    <source>
        <dbReference type="SAM" id="MobiDB-lite"/>
    </source>
</evidence>
<protein>
    <recommendedName>
        <fullName evidence="3">Protein phosphatase 1 regulatory subunit</fullName>
    </recommendedName>
</protein>
<evidence type="ECO:0000313" key="7">
    <source>
        <dbReference type="Proteomes" id="UP001634394"/>
    </source>
</evidence>
<feature type="domain" description="CBM21" evidence="5">
    <location>
        <begin position="181"/>
        <end position="291"/>
    </location>
</feature>
<evidence type="ECO:0000256" key="1">
    <source>
        <dbReference type="ARBA" id="ARBA00022600"/>
    </source>
</evidence>
<accession>A0ABD3VSJ4</accession>
<dbReference type="EMBL" id="JBJQND010000010">
    <property type="protein sequence ID" value="KAL3864574.1"/>
    <property type="molecule type" value="Genomic_DNA"/>
</dbReference>
<keyword evidence="1 3" id="KW-0321">Glycogen metabolism</keyword>
<dbReference type="Gene3D" id="2.60.40.2440">
    <property type="entry name" value="Carbohydrate binding type-21 domain"/>
    <property type="match status" value="1"/>
</dbReference>
<organism evidence="6 7">
    <name type="scientific">Sinanodonta woodiana</name>
    <name type="common">Chinese pond mussel</name>
    <name type="synonym">Anodonta woodiana</name>
    <dbReference type="NCBI Taxonomy" id="1069815"/>
    <lineage>
        <taxon>Eukaryota</taxon>
        <taxon>Metazoa</taxon>
        <taxon>Spiralia</taxon>
        <taxon>Lophotrochozoa</taxon>
        <taxon>Mollusca</taxon>
        <taxon>Bivalvia</taxon>
        <taxon>Autobranchia</taxon>
        <taxon>Heteroconchia</taxon>
        <taxon>Palaeoheterodonta</taxon>
        <taxon>Unionida</taxon>
        <taxon>Unionoidea</taxon>
        <taxon>Unionidae</taxon>
        <taxon>Unioninae</taxon>
        <taxon>Sinanodonta</taxon>
    </lineage>
</organism>
<proteinExistence type="predicted"/>
<dbReference type="InterPro" id="IPR038175">
    <property type="entry name" value="CBM21_dom_sf"/>
</dbReference>
<dbReference type="PROSITE" id="PS51159">
    <property type="entry name" value="CBM21"/>
    <property type="match status" value="1"/>
</dbReference>
<dbReference type="InterPro" id="IPR017434">
    <property type="entry name" value="Pase-1_reg-su_3B/C/D_met"/>
</dbReference>
<evidence type="ECO:0000256" key="3">
    <source>
        <dbReference type="PIRNR" id="PIRNR038207"/>
    </source>
</evidence>
<evidence type="ECO:0000313" key="6">
    <source>
        <dbReference type="EMBL" id="KAL3864574.1"/>
    </source>
</evidence>
<reference evidence="6 7" key="1">
    <citation type="submission" date="2024-11" db="EMBL/GenBank/DDBJ databases">
        <title>Chromosome-level genome assembly of the freshwater bivalve Anodonta woodiana.</title>
        <authorList>
            <person name="Chen X."/>
        </authorList>
    </citation>
    <scope>NUCLEOTIDE SEQUENCE [LARGE SCALE GENOMIC DNA]</scope>
    <source>
        <strain evidence="6">MN2024</strain>
        <tissue evidence="6">Gills</tissue>
    </source>
</reference>
<feature type="compositionally biased region" description="Low complexity" evidence="4">
    <location>
        <begin position="94"/>
        <end position="110"/>
    </location>
</feature>
<evidence type="ECO:0000259" key="5">
    <source>
        <dbReference type="PROSITE" id="PS51159"/>
    </source>
</evidence>
<evidence type="ECO:0000256" key="2">
    <source>
        <dbReference type="ARBA" id="ARBA00023277"/>
    </source>
</evidence>
<dbReference type="PANTHER" id="PTHR12307:SF36">
    <property type="entry name" value="GLYCOGEN-BINDING SUBUNIT 76A"/>
    <property type="match status" value="1"/>
</dbReference>
<gene>
    <name evidence="6" type="ORF">ACJMK2_006239</name>
</gene>
<dbReference type="PIRSF" id="PIRSF038207">
    <property type="entry name" value="PP1_GT_animal"/>
    <property type="match status" value="1"/>
</dbReference>
<dbReference type="PANTHER" id="PTHR12307">
    <property type="entry name" value="PROTEIN PHOSPHATASE 1 REGULATORY SUBUNIT"/>
    <property type="match status" value="1"/>
</dbReference>
<feature type="region of interest" description="Disordered" evidence="4">
    <location>
        <begin position="90"/>
        <end position="117"/>
    </location>
</feature>
<dbReference type="InterPro" id="IPR005036">
    <property type="entry name" value="CBM21_dom"/>
</dbReference>
<dbReference type="InterPro" id="IPR050782">
    <property type="entry name" value="PP1_regulatory_subunit_3"/>
</dbReference>
<dbReference type="GO" id="GO:0005977">
    <property type="term" value="P:glycogen metabolic process"/>
    <property type="evidence" value="ECO:0007669"/>
    <property type="project" value="UniProtKB-KW"/>
</dbReference>
<sequence>MKDLPMLQIVPKAECAWNKMPVDFAAYLLSSSPPASSYELLSYALKIESAQFTPGRNGYLQPSHLAQARNSPAKSIIIHNTQENSNCCLDATFSTDSSPTSQSPTSPTSPGRKARKKVSFADHKGFALATVRIMTEPSDVPPKLGPEVFASLTLGATAVVTDQPPLELDFSQPASDYLAFRDKLEKNSVSLENVILRDYSVIGTVKVKNVSFQKRVFVRYTFDSWETMTDVDASFVACPCDGLASPYDTFSFDFTVPTNLNKDKRSEFAIGFETPNGQHWDNNNGKNYGIRCSSLKPQPQQYPVCKQQDYHEIRNWTEYASWNHVDTSTPYW</sequence>
<dbReference type="Proteomes" id="UP001634394">
    <property type="component" value="Unassembled WGS sequence"/>
</dbReference>
<dbReference type="Pfam" id="PF03370">
    <property type="entry name" value="CBM_21"/>
    <property type="match status" value="1"/>
</dbReference>
<keyword evidence="2 3" id="KW-0119">Carbohydrate metabolism</keyword>
<comment type="caution">
    <text evidence="6">The sequence shown here is derived from an EMBL/GenBank/DDBJ whole genome shotgun (WGS) entry which is preliminary data.</text>
</comment>
<keyword evidence="7" id="KW-1185">Reference proteome</keyword>